<sequence>MREYKIIKPESMWIHKDATFEELFNKHASQGWRVISVAYGGGGNILKAVLERDKNR</sequence>
<dbReference type="AlphaFoldDB" id="A0A238WE74"/>
<reference evidence="1 2" key="1">
    <citation type="submission" date="2017-06" db="EMBL/GenBank/DDBJ databases">
        <authorList>
            <person name="Kim H.J."/>
            <person name="Triplett B.A."/>
        </authorList>
    </citation>
    <scope>NUCLEOTIDE SEQUENCE [LARGE SCALE GENOMIC DNA]</scope>
    <source>
        <strain evidence="1 2">DSM 29150</strain>
    </source>
</reference>
<organism evidence="1 2">
    <name type="scientific">Lutibacter agarilyticus</name>
    <dbReference type="NCBI Taxonomy" id="1109740"/>
    <lineage>
        <taxon>Bacteria</taxon>
        <taxon>Pseudomonadati</taxon>
        <taxon>Bacteroidota</taxon>
        <taxon>Flavobacteriia</taxon>
        <taxon>Flavobacteriales</taxon>
        <taxon>Flavobacteriaceae</taxon>
        <taxon>Lutibacter</taxon>
    </lineage>
</organism>
<proteinExistence type="predicted"/>
<keyword evidence="2" id="KW-1185">Reference proteome</keyword>
<dbReference type="Pfam" id="PF13783">
    <property type="entry name" value="DUF4177"/>
    <property type="match status" value="1"/>
</dbReference>
<evidence type="ECO:0000313" key="2">
    <source>
        <dbReference type="Proteomes" id="UP000198384"/>
    </source>
</evidence>
<accession>A0A238WE74</accession>
<name>A0A238WE74_9FLAO</name>
<evidence type="ECO:0000313" key="1">
    <source>
        <dbReference type="EMBL" id="SNR44886.1"/>
    </source>
</evidence>
<dbReference type="Proteomes" id="UP000198384">
    <property type="component" value="Unassembled WGS sequence"/>
</dbReference>
<dbReference type="EMBL" id="FZNT01000003">
    <property type="protein sequence ID" value="SNR44886.1"/>
    <property type="molecule type" value="Genomic_DNA"/>
</dbReference>
<dbReference type="InterPro" id="IPR025234">
    <property type="entry name" value="YjzH-like"/>
</dbReference>
<gene>
    <name evidence="1" type="ORF">SAMN06265371_103134</name>
</gene>
<evidence type="ECO:0008006" key="3">
    <source>
        <dbReference type="Google" id="ProtNLM"/>
    </source>
</evidence>
<protein>
    <recommendedName>
        <fullName evidence="3">DUF4177 domain-containing protein</fullName>
    </recommendedName>
</protein>
<dbReference type="RefSeq" id="WP_141119681.1">
    <property type="nucleotide sequence ID" value="NZ_FZNT01000003.1"/>
</dbReference>
<dbReference type="OrthoDB" id="1202795at2"/>